<proteinExistence type="predicted"/>
<dbReference type="AlphaFoldDB" id="A0A426ZV91"/>
<gene>
    <name evidence="1" type="ORF">B296_00020994</name>
</gene>
<dbReference type="InterPro" id="IPR043459">
    <property type="entry name" value="NFD6/NOXY2-like"/>
</dbReference>
<dbReference type="PANTHER" id="PTHR33156:SF43">
    <property type="entry name" value="OS02G0273900 PROTEIN"/>
    <property type="match status" value="1"/>
</dbReference>
<accession>A0A426ZV91</accession>
<organism evidence="1 2">
    <name type="scientific">Ensete ventricosum</name>
    <name type="common">Abyssinian banana</name>
    <name type="synonym">Musa ensete</name>
    <dbReference type="NCBI Taxonomy" id="4639"/>
    <lineage>
        <taxon>Eukaryota</taxon>
        <taxon>Viridiplantae</taxon>
        <taxon>Streptophyta</taxon>
        <taxon>Embryophyta</taxon>
        <taxon>Tracheophyta</taxon>
        <taxon>Spermatophyta</taxon>
        <taxon>Magnoliopsida</taxon>
        <taxon>Liliopsida</taxon>
        <taxon>Zingiberales</taxon>
        <taxon>Musaceae</taxon>
        <taxon>Ensete</taxon>
    </lineage>
</organism>
<dbReference type="PANTHER" id="PTHR33156">
    <property type="entry name" value="OS02G0230000 PROTEIN"/>
    <property type="match status" value="1"/>
</dbReference>
<sequence length="124" mass="13907">MGKPKTSPLVREARWRRLTRKMAAFSFVVRSRVSARTISMALRPSKKQITELEVSPSMRQVASLRRRSSCTPRLPVSSHCLVSMLPLHSAIASARLRSVLAAESQRWGLVPQGIQFLCTLFTDS</sequence>
<name>A0A426ZV91_ENSVE</name>
<evidence type="ECO:0000313" key="2">
    <source>
        <dbReference type="Proteomes" id="UP000287651"/>
    </source>
</evidence>
<comment type="caution">
    <text evidence="1">The sequence shown here is derived from an EMBL/GenBank/DDBJ whole genome shotgun (WGS) entry which is preliminary data.</text>
</comment>
<evidence type="ECO:0000313" key="1">
    <source>
        <dbReference type="EMBL" id="RRT67872.1"/>
    </source>
</evidence>
<dbReference type="EMBL" id="AMZH03004885">
    <property type="protein sequence ID" value="RRT67872.1"/>
    <property type="molecule type" value="Genomic_DNA"/>
</dbReference>
<protein>
    <submittedName>
        <fullName evidence="1">Uncharacterized protein</fullName>
    </submittedName>
</protein>
<reference evidence="1 2" key="1">
    <citation type="journal article" date="2014" name="Agronomy (Basel)">
        <title>A Draft Genome Sequence for Ensete ventricosum, the Drought-Tolerant Tree Against Hunger.</title>
        <authorList>
            <person name="Harrison J."/>
            <person name="Moore K.A."/>
            <person name="Paszkiewicz K."/>
            <person name="Jones T."/>
            <person name="Grant M."/>
            <person name="Ambacheew D."/>
            <person name="Muzemil S."/>
            <person name="Studholme D.J."/>
        </authorList>
    </citation>
    <scope>NUCLEOTIDE SEQUENCE [LARGE SCALE GENOMIC DNA]</scope>
</reference>
<dbReference type="Proteomes" id="UP000287651">
    <property type="component" value="Unassembled WGS sequence"/>
</dbReference>